<dbReference type="AlphaFoldDB" id="A0A0D0CTA8"/>
<evidence type="ECO:0000256" key="8">
    <source>
        <dbReference type="ARBA" id="ARBA00025737"/>
    </source>
</evidence>
<dbReference type="GO" id="GO:0004601">
    <property type="term" value="F:peroxidase activity"/>
    <property type="evidence" value="ECO:0007669"/>
    <property type="project" value="UniProtKB-KW"/>
</dbReference>
<reference evidence="12 13" key="1">
    <citation type="submission" date="2014-04" db="EMBL/GenBank/DDBJ databases">
        <title>Evolutionary Origins and Diversification of the Mycorrhizal Mutualists.</title>
        <authorList>
            <consortium name="DOE Joint Genome Institute"/>
            <consortium name="Mycorrhizal Genomics Consortium"/>
            <person name="Kohler A."/>
            <person name="Kuo A."/>
            <person name="Nagy L.G."/>
            <person name="Floudas D."/>
            <person name="Copeland A."/>
            <person name="Barry K.W."/>
            <person name="Cichocki N."/>
            <person name="Veneault-Fourrey C."/>
            <person name="LaButti K."/>
            <person name="Lindquist E.A."/>
            <person name="Lipzen A."/>
            <person name="Lundell T."/>
            <person name="Morin E."/>
            <person name="Murat C."/>
            <person name="Riley R."/>
            <person name="Ohm R."/>
            <person name="Sun H."/>
            <person name="Tunlid A."/>
            <person name="Henrissat B."/>
            <person name="Grigoriev I.V."/>
            <person name="Hibbett D.S."/>
            <person name="Martin F."/>
        </authorList>
    </citation>
    <scope>NUCLEOTIDE SEQUENCE [LARGE SCALE GENOMIC DNA]</scope>
    <source>
        <strain evidence="12 13">FD-317 M1</strain>
    </source>
</reference>
<evidence type="ECO:0000256" key="1">
    <source>
        <dbReference type="ARBA" id="ARBA00001970"/>
    </source>
</evidence>
<dbReference type="PANTHER" id="PTHR30521">
    <property type="entry name" value="DEFERROCHELATASE/PEROXIDASE"/>
    <property type="match status" value="1"/>
</dbReference>
<keyword evidence="6" id="KW-0560">Oxidoreductase</keyword>
<dbReference type="EMBL" id="KN834767">
    <property type="protein sequence ID" value="KIK62637.1"/>
    <property type="molecule type" value="Genomic_DNA"/>
</dbReference>
<evidence type="ECO:0000256" key="6">
    <source>
        <dbReference type="ARBA" id="ARBA00023002"/>
    </source>
</evidence>
<dbReference type="GO" id="GO:0020037">
    <property type="term" value="F:heme binding"/>
    <property type="evidence" value="ECO:0007669"/>
    <property type="project" value="InterPro"/>
</dbReference>
<dbReference type="PROSITE" id="PS51404">
    <property type="entry name" value="DYP_PEROXIDASE"/>
    <property type="match status" value="1"/>
</dbReference>
<feature type="domain" description="DyP dimeric alpha+beta barrel" evidence="11">
    <location>
        <begin position="71"/>
        <end position="240"/>
    </location>
</feature>
<dbReference type="SUPFAM" id="SSF54909">
    <property type="entry name" value="Dimeric alpha+beta barrel"/>
    <property type="match status" value="1"/>
</dbReference>
<evidence type="ECO:0000256" key="9">
    <source>
        <dbReference type="SAM" id="MobiDB-lite"/>
    </source>
</evidence>
<keyword evidence="7" id="KW-0408">Iron</keyword>
<keyword evidence="5" id="KW-0732">Signal</keyword>
<comment type="similarity">
    <text evidence="8">Belongs to the DyP-type peroxidase family.</text>
</comment>
<dbReference type="PANTHER" id="PTHR30521:SF4">
    <property type="entry name" value="DEFERROCHELATASE"/>
    <property type="match status" value="1"/>
</dbReference>
<evidence type="ECO:0000259" key="10">
    <source>
        <dbReference type="Pfam" id="PF20628"/>
    </source>
</evidence>
<dbReference type="Pfam" id="PF20628">
    <property type="entry name" value="Dyp_perox_C"/>
    <property type="match status" value="1"/>
</dbReference>
<keyword evidence="13" id="KW-1185">Reference proteome</keyword>
<evidence type="ECO:0008006" key="14">
    <source>
        <dbReference type="Google" id="ProtNLM"/>
    </source>
</evidence>
<accession>A0A0D0CTA8</accession>
<evidence type="ECO:0000256" key="5">
    <source>
        <dbReference type="ARBA" id="ARBA00022729"/>
    </source>
</evidence>
<dbReference type="HOGENOM" id="CLU_015125_2_0_1"/>
<evidence type="ECO:0000256" key="2">
    <source>
        <dbReference type="ARBA" id="ARBA00022559"/>
    </source>
</evidence>
<sequence>MSKITSREEGGLPTPRPADSDMYAKVISSESNNPPPAGTTDNVKLNGHINGQCNRRCPVLEEEDENPNLGNIQAEIVPGLNKAFEYFLFFRIENVNGFRDTMKAKMIPKISTAMQVFDMLKHKQFPANGVPNNDWDYVGCSVGFSSIGLAKLGLTDYLYDEAFHRGQRRDAKDLGDKGTESKGTFRVDWDAKFLEEIHGVFQITAHNDSKGKAFVSQLKKDFSYSNGIKQVMLISTKFRPMPHTRMEHFGFRDGISKPEIKGYTFDDELPIRFPGSPIADPGCLLMGRKGDLEKSRRPAWAVDGSFLVFRKLKQYVPEFHNFLRQNGTKLYPDLKPDDASHKLGARMFGRWKSGTPVVLSPERDDESISNDDKQVNNFQYPADQSTCPFAAHTQKSYPRNNLPGSNDHLFRRASIPYGAELDASETSTTKNDRGLLFVCYQSSIERGFKYTQQRFTNPNFPSANLQADSPGHDPVMGTAERYMTGLDPHKQSDEFSIPLQFVEARGGEYFFMPSISTLNKITTRS</sequence>
<keyword evidence="4" id="KW-0479">Metal-binding</keyword>
<feature type="region of interest" description="Disordered" evidence="9">
    <location>
        <begin position="1"/>
        <end position="21"/>
    </location>
</feature>
<dbReference type="Pfam" id="PF21105">
    <property type="entry name" value="DyP_N"/>
    <property type="match status" value="1"/>
</dbReference>
<dbReference type="OrthoDB" id="3207336at2759"/>
<evidence type="ECO:0000256" key="3">
    <source>
        <dbReference type="ARBA" id="ARBA00022617"/>
    </source>
</evidence>
<dbReference type="Proteomes" id="UP000053593">
    <property type="component" value="Unassembled WGS sequence"/>
</dbReference>
<feature type="compositionally biased region" description="Basic and acidic residues" evidence="9">
    <location>
        <begin position="1"/>
        <end position="10"/>
    </location>
</feature>
<dbReference type="GO" id="GO:0046872">
    <property type="term" value="F:metal ion binding"/>
    <property type="evidence" value="ECO:0007669"/>
    <property type="project" value="UniProtKB-KW"/>
</dbReference>
<evidence type="ECO:0000259" key="11">
    <source>
        <dbReference type="Pfam" id="PF21105"/>
    </source>
</evidence>
<dbReference type="InterPro" id="IPR011008">
    <property type="entry name" value="Dimeric_a/b-barrel"/>
</dbReference>
<evidence type="ECO:0000313" key="12">
    <source>
        <dbReference type="EMBL" id="KIK62637.1"/>
    </source>
</evidence>
<dbReference type="NCBIfam" id="TIGR01413">
    <property type="entry name" value="Dyp_perox_fam"/>
    <property type="match status" value="1"/>
</dbReference>
<organism evidence="12 13">
    <name type="scientific">Collybiopsis luxurians FD-317 M1</name>
    <dbReference type="NCBI Taxonomy" id="944289"/>
    <lineage>
        <taxon>Eukaryota</taxon>
        <taxon>Fungi</taxon>
        <taxon>Dikarya</taxon>
        <taxon>Basidiomycota</taxon>
        <taxon>Agaricomycotina</taxon>
        <taxon>Agaricomycetes</taxon>
        <taxon>Agaricomycetidae</taxon>
        <taxon>Agaricales</taxon>
        <taxon>Marasmiineae</taxon>
        <taxon>Omphalotaceae</taxon>
        <taxon>Collybiopsis</taxon>
        <taxon>Collybiopsis luxurians</taxon>
    </lineage>
</organism>
<dbReference type="GO" id="GO:0005829">
    <property type="term" value="C:cytosol"/>
    <property type="evidence" value="ECO:0007669"/>
    <property type="project" value="TreeGrafter"/>
</dbReference>
<evidence type="ECO:0000256" key="7">
    <source>
        <dbReference type="ARBA" id="ARBA00023004"/>
    </source>
</evidence>
<keyword evidence="2" id="KW-0575">Peroxidase</keyword>
<dbReference type="InterPro" id="IPR049509">
    <property type="entry name" value="DyP_N"/>
</dbReference>
<keyword evidence="3" id="KW-0349">Heme</keyword>
<dbReference type="InterPro" id="IPR048328">
    <property type="entry name" value="Dyp_perox_C"/>
</dbReference>
<protein>
    <recommendedName>
        <fullName evidence="14">Dyp-type peroxidase</fullName>
    </recommendedName>
</protein>
<evidence type="ECO:0000256" key="4">
    <source>
        <dbReference type="ARBA" id="ARBA00022723"/>
    </source>
</evidence>
<name>A0A0D0CTA8_9AGAR</name>
<dbReference type="InterPro" id="IPR006314">
    <property type="entry name" value="Dyp_peroxidase"/>
</dbReference>
<feature type="domain" description="Dyp-type peroxidase C-terminal" evidence="10">
    <location>
        <begin position="299"/>
        <end position="458"/>
    </location>
</feature>
<proteinExistence type="inferred from homology"/>
<gene>
    <name evidence="12" type="ORF">GYMLUDRAFT_506542</name>
</gene>
<comment type="cofactor">
    <cofactor evidence="1">
        <name>heme b</name>
        <dbReference type="ChEBI" id="CHEBI:60344"/>
    </cofactor>
</comment>
<evidence type="ECO:0000313" key="13">
    <source>
        <dbReference type="Proteomes" id="UP000053593"/>
    </source>
</evidence>